<organism evidence="2 3">
    <name type="scientific">Rhodamnia argentea</name>
    <dbReference type="NCBI Taxonomy" id="178133"/>
    <lineage>
        <taxon>Eukaryota</taxon>
        <taxon>Viridiplantae</taxon>
        <taxon>Streptophyta</taxon>
        <taxon>Embryophyta</taxon>
        <taxon>Tracheophyta</taxon>
        <taxon>Spermatophyta</taxon>
        <taxon>Magnoliopsida</taxon>
        <taxon>eudicotyledons</taxon>
        <taxon>Gunneridae</taxon>
        <taxon>Pentapetalae</taxon>
        <taxon>rosids</taxon>
        <taxon>malvids</taxon>
        <taxon>Myrtales</taxon>
        <taxon>Myrtaceae</taxon>
        <taxon>Myrtoideae</taxon>
        <taxon>Myrteae</taxon>
        <taxon>Australasian group</taxon>
        <taxon>Rhodamnia</taxon>
    </lineage>
</organism>
<reference evidence="3" key="1">
    <citation type="submission" date="2025-08" db="UniProtKB">
        <authorList>
            <consortium name="RefSeq"/>
        </authorList>
    </citation>
    <scope>IDENTIFICATION</scope>
    <source>
        <tissue evidence="3">Leaf</tissue>
    </source>
</reference>
<proteinExistence type="predicted"/>
<evidence type="ECO:0000313" key="2">
    <source>
        <dbReference type="Proteomes" id="UP000827889"/>
    </source>
</evidence>
<feature type="compositionally biased region" description="Polar residues" evidence="1">
    <location>
        <begin position="251"/>
        <end position="264"/>
    </location>
</feature>
<dbReference type="Proteomes" id="UP000827889">
    <property type="component" value="Chromosome 7"/>
</dbReference>
<evidence type="ECO:0000256" key="1">
    <source>
        <dbReference type="SAM" id="MobiDB-lite"/>
    </source>
</evidence>
<feature type="region of interest" description="Disordered" evidence="1">
    <location>
        <begin position="219"/>
        <end position="272"/>
    </location>
</feature>
<evidence type="ECO:0000313" key="3">
    <source>
        <dbReference type="RefSeq" id="XP_048138589.1"/>
    </source>
</evidence>
<dbReference type="PANTHER" id="PTHR47481:SF36">
    <property type="entry name" value="CCHC-TYPE DOMAIN-CONTAINING PROTEIN"/>
    <property type="match status" value="1"/>
</dbReference>
<gene>
    <name evidence="3" type="primary">LOC125315994</name>
</gene>
<dbReference type="GeneID" id="125315994"/>
<accession>A0ABM3HPQ0</accession>
<keyword evidence="2" id="KW-1185">Reference proteome</keyword>
<name>A0ABM3HPQ0_9MYRT</name>
<dbReference type="Pfam" id="PF14223">
    <property type="entry name" value="Retrotran_gag_2"/>
    <property type="match status" value="1"/>
</dbReference>
<sequence>MGDLQVVGGIKKLNNRSYNSWSTCMMSYMRGRDLWEVVNGNDVRQPEAEDANGTLRKWKIKAGKAMFVLKTTVEEDVLEHIRDVDTPKEAWDTFANLFFKKNDTKHQLLESEVLSVMQRDMTVTQYFHKVKTLCREITELDPKAPIGDTRMKRIIIHGLKPEFGSFVVAIQGWQIQPSLVEFENLLAGQEALAKQMGGVSLKNEEEALYAYKGKWNSKHHAYGGSKKNDDKVRSHQGEDKVRSHQGEGSVRSWNGSKNRGNSQKFEGKCYNR</sequence>
<protein>
    <submittedName>
        <fullName evidence="3">Uncharacterized protein LOC125315994</fullName>
    </submittedName>
</protein>
<dbReference type="PANTHER" id="PTHR47481">
    <property type="match status" value="1"/>
</dbReference>
<feature type="compositionally biased region" description="Basic and acidic residues" evidence="1">
    <location>
        <begin position="226"/>
        <end position="245"/>
    </location>
</feature>
<dbReference type="RefSeq" id="XP_048138589.1">
    <property type="nucleotide sequence ID" value="XM_048282632.1"/>
</dbReference>